<evidence type="ECO:0000313" key="1">
    <source>
        <dbReference type="EMBL" id="TXE15700.1"/>
    </source>
</evidence>
<dbReference type="PROSITE" id="PS51257">
    <property type="entry name" value="PROKAR_LIPOPROTEIN"/>
    <property type="match status" value="1"/>
</dbReference>
<comment type="caution">
    <text evidence="1">The sequence shown here is derived from an EMBL/GenBank/DDBJ whole genome shotgun (WGS) entry which is preliminary data.</text>
</comment>
<name>A0A5C7B3Y9_9FLAO</name>
<dbReference type="OrthoDB" id="1450304at2"/>
<dbReference type="AlphaFoldDB" id="A0A5C7B3Y9"/>
<organism evidence="1 2">
    <name type="scientific">Psychroserpens burtonensis</name>
    <dbReference type="NCBI Taxonomy" id="49278"/>
    <lineage>
        <taxon>Bacteria</taxon>
        <taxon>Pseudomonadati</taxon>
        <taxon>Bacteroidota</taxon>
        <taxon>Flavobacteriia</taxon>
        <taxon>Flavobacteriales</taxon>
        <taxon>Flavobacteriaceae</taxon>
        <taxon>Psychroserpens</taxon>
    </lineage>
</organism>
<dbReference type="Proteomes" id="UP000321938">
    <property type="component" value="Unassembled WGS sequence"/>
</dbReference>
<dbReference type="Pfam" id="PF20205">
    <property type="entry name" value="DUF6567"/>
    <property type="match status" value="1"/>
</dbReference>
<sequence length="118" mass="12687">MKKVILIMLTVVAFTSCKTSSLHRGGYHQLNQTQTVLSSNNFIVLGSFTGTATQKILTGNITNKEGIVSQAKSKMLANAKAVGIELVGSRALVNVCVDLIETKKRISATVSAEMIEFK</sequence>
<dbReference type="EMBL" id="VOSB01000026">
    <property type="protein sequence ID" value="TXE15700.1"/>
    <property type="molecule type" value="Genomic_DNA"/>
</dbReference>
<keyword evidence="2" id="KW-1185">Reference proteome</keyword>
<reference evidence="1 2" key="1">
    <citation type="submission" date="2019-08" db="EMBL/GenBank/DDBJ databases">
        <title>Genome of Psychroserpens burtonensis ACAM 167.</title>
        <authorList>
            <person name="Bowman J.P."/>
        </authorList>
    </citation>
    <scope>NUCLEOTIDE SEQUENCE [LARGE SCALE GENOMIC DNA]</scope>
    <source>
        <strain evidence="1 2">ACAM 167</strain>
    </source>
</reference>
<protein>
    <submittedName>
        <fullName evidence="1">Uncharacterized protein</fullName>
    </submittedName>
</protein>
<dbReference type="InterPro" id="IPR046697">
    <property type="entry name" value="DUF6567"/>
</dbReference>
<evidence type="ECO:0000313" key="2">
    <source>
        <dbReference type="Proteomes" id="UP000321938"/>
    </source>
</evidence>
<accession>A0A5C7B3Y9</accession>
<gene>
    <name evidence="1" type="ORF">ES692_15590</name>
</gene>
<proteinExistence type="predicted"/>
<dbReference type="RefSeq" id="WP_147232023.1">
    <property type="nucleotide sequence ID" value="NZ_VOSB01000026.1"/>
</dbReference>